<evidence type="ECO:0000256" key="1">
    <source>
        <dbReference type="SAM" id="Phobius"/>
    </source>
</evidence>
<protein>
    <submittedName>
        <fullName evidence="2">Uncharacterized protein</fullName>
    </submittedName>
</protein>
<reference evidence="3" key="1">
    <citation type="journal article" date="2021" name="Int. J. Syst. Evol. Microbiol.">
        <title>Actinocatenispora comari sp. nov., an endophytic actinomycete isolated from aerial parts of Comarum salesowianum.</title>
        <authorList>
            <person name="Oyunbileg N."/>
            <person name="Iizaka Y."/>
            <person name="Hamada M."/>
            <person name="Davaapurev B.O."/>
            <person name="Fukumoto A."/>
            <person name="Tsetseg B."/>
            <person name="Kato F."/>
            <person name="Tamura T."/>
            <person name="Batkhuu J."/>
            <person name="Anzai Y."/>
        </authorList>
    </citation>
    <scope>NUCLEOTIDE SEQUENCE [LARGE SCALE GENOMIC DNA]</scope>
    <source>
        <strain evidence="3">NUM-2625</strain>
    </source>
</reference>
<evidence type="ECO:0000313" key="3">
    <source>
        <dbReference type="Proteomes" id="UP000614996"/>
    </source>
</evidence>
<accession>A0A8J4A8F7</accession>
<name>A0A8J4A8F7_9ACTN</name>
<gene>
    <name evidence="2" type="ORF">NUM_02570</name>
</gene>
<feature type="transmembrane region" description="Helical" evidence="1">
    <location>
        <begin position="6"/>
        <end position="29"/>
    </location>
</feature>
<evidence type="ECO:0000313" key="2">
    <source>
        <dbReference type="EMBL" id="GIL25002.1"/>
    </source>
</evidence>
<dbReference type="EMBL" id="BOPO01000002">
    <property type="protein sequence ID" value="GIL25002.1"/>
    <property type="molecule type" value="Genomic_DNA"/>
</dbReference>
<dbReference type="AlphaFoldDB" id="A0A8J4A8F7"/>
<dbReference type="RefSeq" id="WP_207122604.1">
    <property type="nucleotide sequence ID" value="NZ_BOPO01000002.1"/>
</dbReference>
<dbReference type="Proteomes" id="UP000614996">
    <property type="component" value="Unassembled WGS sequence"/>
</dbReference>
<organism evidence="2 3">
    <name type="scientific">Actinocatenispora comari</name>
    <dbReference type="NCBI Taxonomy" id="2807577"/>
    <lineage>
        <taxon>Bacteria</taxon>
        <taxon>Bacillati</taxon>
        <taxon>Actinomycetota</taxon>
        <taxon>Actinomycetes</taxon>
        <taxon>Micromonosporales</taxon>
        <taxon>Micromonosporaceae</taxon>
        <taxon>Actinocatenispora</taxon>
    </lineage>
</organism>
<keyword evidence="1" id="KW-0812">Transmembrane</keyword>
<sequence length="77" mass="8318">MNAISYAAVLGTAFVAGAVAIAVLLGYLLDRRDERTGRARRPSVPVRDPYHQAQQLAARRRERVPVDACGQGGAPWS</sequence>
<proteinExistence type="predicted"/>
<keyword evidence="3" id="KW-1185">Reference proteome</keyword>
<keyword evidence="1" id="KW-1133">Transmembrane helix</keyword>
<comment type="caution">
    <text evidence="2">The sequence shown here is derived from an EMBL/GenBank/DDBJ whole genome shotgun (WGS) entry which is preliminary data.</text>
</comment>
<keyword evidence="1" id="KW-0472">Membrane</keyword>